<dbReference type="EMBL" id="CAJHJG010002180">
    <property type="protein sequence ID" value="CAD6918464.1"/>
    <property type="molecule type" value="Genomic_DNA"/>
</dbReference>
<feature type="coiled-coil region" evidence="4">
    <location>
        <begin position="73"/>
        <end position="107"/>
    </location>
</feature>
<protein>
    <submittedName>
        <fullName evidence="6">Uncharacterized protein</fullName>
    </submittedName>
</protein>
<reference evidence="6" key="1">
    <citation type="submission" date="2016-04" db="EMBL/GenBank/DDBJ databases">
        <authorList>
            <person name="Nguyen H.D."/>
            <person name="Kesanakurti P."/>
            <person name="Cullis J."/>
            <person name="Levesque C.A."/>
            <person name="Hambleton S."/>
        </authorList>
    </citation>
    <scope>NUCLEOTIDE SEQUENCE</scope>
    <source>
        <strain evidence="6">DAOMC 238032</strain>
    </source>
</reference>
<evidence type="ECO:0000313" key="5">
    <source>
        <dbReference type="EMBL" id="CAD6918464.1"/>
    </source>
</evidence>
<evidence type="ECO:0000313" key="7">
    <source>
        <dbReference type="Proteomes" id="UP000077671"/>
    </source>
</evidence>
<dbReference type="PANTHER" id="PTHR13375:SF3">
    <property type="entry name" value="THO COMPLEX SUBUNIT 5 HOMOLOG"/>
    <property type="match status" value="1"/>
</dbReference>
<evidence type="ECO:0000256" key="1">
    <source>
        <dbReference type="ARBA" id="ARBA00004123"/>
    </source>
</evidence>
<dbReference type="Proteomes" id="UP000077671">
    <property type="component" value="Unassembled WGS sequence"/>
</dbReference>
<evidence type="ECO:0000256" key="4">
    <source>
        <dbReference type="SAM" id="Coils"/>
    </source>
</evidence>
<sequence length="207" mass="23276">MTAVESSTAAIQSHIQDLLALVQAFLTSDDFASIQNGSPAQSQFIQDIVPLVAALRAEFRVLSDGARESKNAVAAVRAEVDDKLIQLQNLEYEQAKLEEEVLLTRELRSIYQDIDMLSEGEFRQTAPEELRTEAVLEDEHQLMNNRLEHELSERERLEAERKALAREKLGLLKVNRSKAARLKALEKAIRDLLEQATALRDAPTQGE</sequence>
<feature type="coiled-coil region" evidence="4">
    <location>
        <begin position="140"/>
        <end position="202"/>
    </location>
</feature>
<evidence type="ECO:0000256" key="3">
    <source>
        <dbReference type="ARBA" id="ARBA00023242"/>
    </source>
</evidence>
<organism evidence="6 7">
    <name type="scientific">Tilletia caries</name>
    <name type="common">wheat bunt fungus</name>
    <dbReference type="NCBI Taxonomy" id="13290"/>
    <lineage>
        <taxon>Eukaryota</taxon>
        <taxon>Fungi</taxon>
        <taxon>Dikarya</taxon>
        <taxon>Basidiomycota</taxon>
        <taxon>Ustilaginomycotina</taxon>
        <taxon>Exobasidiomycetes</taxon>
        <taxon>Tilletiales</taxon>
        <taxon>Tilletiaceae</taxon>
        <taxon>Tilletia</taxon>
    </lineage>
</organism>
<dbReference type="EMBL" id="LWDD02000351">
    <property type="protein sequence ID" value="KAE8261542.1"/>
    <property type="molecule type" value="Genomic_DNA"/>
</dbReference>
<keyword evidence="3" id="KW-0539">Nucleus</keyword>
<comment type="caution">
    <text evidence="6">The sequence shown here is derived from an EMBL/GenBank/DDBJ whole genome shotgun (WGS) entry which is preliminary data.</text>
</comment>
<comment type="similarity">
    <text evidence="2">Belongs to the THOC5 family.</text>
</comment>
<accession>A0A177V9M9</accession>
<dbReference type="AlphaFoldDB" id="A0A177V9M9"/>
<dbReference type="Pfam" id="PF09766">
    <property type="entry name" value="FmiP_Thoc5"/>
    <property type="match status" value="1"/>
</dbReference>
<dbReference type="GO" id="GO:0003729">
    <property type="term" value="F:mRNA binding"/>
    <property type="evidence" value="ECO:0007669"/>
    <property type="project" value="TreeGrafter"/>
</dbReference>
<dbReference type="Proteomes" id="UP000836402">
    <property type="component" value="Unassembled WGS sequence"/>
</dbReference>
<evidence type="ECO:0000256" key="2">
    <source>
        <dbReference type="ARBA" id="ARBA00008044"/>
    </source>
</evidence>
<reference evidence="6" key="2">
    <citation type="journal article" date="2019" name="IMA Fungus">
        <title>Genome sequencing and comparison of five Tilletia species to identify candidate genes for the detection of regulated species infecting wheat.</title>
        <authorList>
            <person name="Nguyen H.D.T."/>
            <person name="Sultana T."/>
            <person name="Kesanakurti P."/>
            <person name="Hambleton S."/>
        </authorList>
    </citation>
    <scope>NUCLEOTIDE SEQUENCE</scope>
    <source>
        <strain evidence="6">DAOMC 238032</strain>
    </source>
</reference>
<proteinExistence type="inferred from homology"/>
<evidence type="ECO:0000313" key="6">
    <source>
        <dbReference type="EMBL" id="KAE8261542.1"/>
    </source>
</evidence>
<gene>
    <name evidence="6" type="ORF">A4X03_0g3166</name>
    <name evidence="5" type="ORF">JKIAZH3_G7888</name>
</gene>
<dbReference type="InterPro" id="IPR019163">
    <property type="entry name" value="THO_Thoc5"/>
</dbReference>
<reference evidence="5" key="3">
    <citation type="submission" date="2020-10" db="EMBL/GenBank/DDBJ databases">
        <authorList>
            <person name="Sedaghatjoo S."/>
        </authorList>
    </citation>
    <scope>NUCLEOTIDE SEQUENCE</scope>
    <source>
        <strain evidence="5">AZH3</strain>
    </source>
</reference>
<dbReference type="GO" id="GO:0006406">
    <property type="term" value="P:mRNA export from nucleus"/>
    <property type="evidence" value="ECO:0007669"/>
    <property type="project" value="TreeGrafter"/>
</dbReference>
<dbReference type="GO" id="GO:0000445">
    <property type="term" value="C:THO complex part of transcription export complex"/>
    <property type="evidence" value="ECO:0007669"/>
    <property type="project" value="TreeGrafter"/>
</dbReference>
<comment type="subcellular location">
    <subcellularLocation>
        <location evidence="1">Nucleus</location>
    </subcellularLocation>
</comment>
<keyword evidence="8" id="KW-1185">Reference proteome</keyword>
<dbReference type="PANTHER" id="PTHR13375">
    <property type="entry name" value="FMS INTERACTING PROTEIN"/>
    <property type="match status" value="1"/>
</dbReference>
<keyword evidence="4" id="KW-0175">Coiled coil</keyword>
<name>A0A177V9M9_9BASI</name>
<evidence type="ECO:0000313" key="8">
    <source>
        <dbReference type="Proteomes" id="UP000836402"/>
    </source>
</evidence>